<evidence type="ECO:0000256" key="3">
    <source>
        <dbReference type="ARBA" id="ARBA00022670"/>
    </source>
</evidence>
<comment type="similarity">
    <text evidence="1 6">Belongs to the peptidase S14 family.</text>
</comment>
<keyword evidence="5" id="KW-0720">Serine protease</keyword>
<dbReference type="Pfam" id="PF00574">
    <property type="entry name" value="CLP_protease"/>
    <property type="match status" value="1"/>
</dbReference>
<evidence type="ECO:0000256" key="5">
    <source>
        <dbReference type="ARBA" id="ARBA00022825"/>
    </source>
</evidence>
<evidence type="ECO:0000256" key="1">
    <source>
        <dbReference type="ARBA" id="ARBA00007039"/>
    </source>
</evidence>
<dbReference type="Proteomes" id="UP000272412">
    <property type="component" value="Unassembled WGS sequence"/>
</dbReference>
<dbReference type="Gene3D" id="3.90.226.10">
    <property type="entry name" value="2-enoyl-CoA Hydratase, Chain A, domain 1"/>
    <property type="match status" value="1"/>
</dbReference>
<dbReference type="GO" id="GO:0004176">
    <property type="term" value="F:ATP-dependent peptidase activity"/>
    <property type="evidence" value="ECO:0007669"/>
    <property type="project" value="InterPro"/>
</dbReference>
<keyword evidence="2" id="KW-0963">Cytoplasm</keyword>
<dbReference type="EMBL" id="RPFL01000002">
    <property type="protein sequence ID" value="RPD90508.1"/>
    <property type="molecule type" value="Genomic_DNA"/>
</dbReference>
<dbReference type="RefSeq" id="WP_123803644.1">
    <property type="nucleotide sequence ID" value="NZ_RPFL01000002.1"/>
</dbReference>
<dbReference type="SUPFAM" id="SSF52096">
    <property type="entry name" value="ClpP/crotonase"/>
    <property type="match status" value="1"/>
</dbReference>
<name>A0A3N4N5P0_9NEIS</name>
<keyword evidence="8" id="KW-1185">Reference proteome</keyword>
<proteinExistence type="inferred from homology"/>
<comment type="caution">
    <text evidence="7">The sequence shown here is derived from an EMBL/GenBank/DDBJ whole genome shotgun (WGS) entry which is preliminary data.</text>
</comment>
<gene>
    <name evidence="7" type="ORF">EGK74_01795</name>
</gene>
<dbReference type="PANTHER" id="PTHR10381:SF70">
    <property type="entry name" value="ATP-DEPENDENT CLP PROTEASE PROTEOLYTIC SUBUNIT"/>
    <property type="match status" value="1"/>
</dbReference>
<dbReference type="CDD" id="cd07016">
    <property type="entry name" value="S14_ClpP_1"/>
    <property type="match status" value="1"/>
</dbReference>
<keyword evidence="4" id="KW-0378">Hydrolase</keyword>
<dbReference type="GO" id="GO:0009368">
    <property type="term" value="C:endopeptidase Clp complex"/>
    <property type="evidence" value="ECO:0007669"/>
    <property type="project" value="TreeGrafter"/>
</dbReference>
<evidence type="ECO:0000313" key="8">
    <source>
        <dbReference type="Proteomes" id="UP000272412"/>
    </source>
</evidence>
<dbReference type="GO" id="GO:0051117">
    <property type="term" value="F:ATPase binding"/>
    <property type="evidence" value="ECO:0007669"/>
    <property type="project" value="TreeGrafter"/>
</dbReference>
<keyword evidence="3 7" id="KW-0645">Protease</keyword>
<dbReference type="GO" id="GO:0006515">
    <property type="term" value="P:protein quality control for misfolded or incompletely synthesized proteins"/>
    <property type="evidence" value="ECO:0007669"/>
    <property type="project" value="TreeGrafter"/>
</dbReference>
<organism evidence="7 8">
    <name type="scientific">Neisseria weixii</name>
    <dbReference type="NCBI Taxonomy" id="1853276"/>
    <lineage>
        <taxon>Bacteria</taxon>
        <taxon>Pseudomonadati</taxon>
        <taxon>Pseudomonadota</taxon>
        <taxon>Betaproteobacteria</taxon>
        <taxon>Neisseriales</taxon>
        <taxon>Neisseriaceae</taxon>
        <taxon>Neisseria</taxon>
    </lineage>
</organism>
<dbReference type="InterPro" id="IPR001907">
    <property type="entry name" value="ClpP"/>
</dbReference>
<reference evidence="7 8" key="1">
    <citation type="submission" date="2018-11" db="EMBL/GenBank/DDBJ databases">
        <title>Neisseria weixii sp. nov. isolated from the rectal contents of plateau pika (Ochotona cruzoniae).</title>
        <authorList>
            <person name="Zhang G."/>
        </authorList>
    </citation>
    <scope>NUCLEOTIDE SEQUENCE [LARGE SCALE GENOMIC DNA]</scope>
    <source>
        <strain evidence="7 8">10009</strain>
    </source>
</reference>
<dbReference type="NCBIfam" id="NF045542">
    <property type="entry name" value="Clp_rel_HeadMat"/>
    <property type="match status" value="1"/>
</dbReference>
<evidence type="ECO:0000256" key="4">
    <source>
        <dbReference type="ARBA" id="ARBA00022801"/>
    </source>
</evidence>
<protein>
    <recommendedName>
        <fullName evidence="6">ATP-dependent Clp protease proteolytic subunit</fullName>
    </recommendedName>
</protein>
<dbReference type="PRINTS" id="PR00127">
    <property type="entry name" value="CLPPROTEASEP"/>
</dbReference>
<dbReference type="OrthoDB" id="9806592at2"/>
<evidence type="ECO:0000256" key="2">
    <source>
        <dbReference type="ARBA" id="ARBA00022490"/>
    </source>
</evidence>
<sequence length="246" mass="26798">MKTNPMMRLLAENKGKGKFEIKAQADNPREAVVYLYDAIVSTEYEADWYGGVSAESFVKQINALDVDTIKLRINSPGGSVFAARAMETALRNHKAKVIAYIDGLAASAASFLAMVADEIEMAQGSFFMIHKAWTVVWGDADEMLKATKLLEKLDGTLATTYHNRTGIDESELLQMMAAETWMEASEAVAKGFADRVVSDNKTAENHWQLGAYNHAPAVPTNQVAAPEPQPDRAALRRSAMVAIAGA</sequence>
<dbReference type="InterPro" id="IPR023562">
    <property type="entry name" value="ClpP/TepA"/>
</dbReference>
<dbReference type="AlphaFoldDB" id="A0A3N4N5P0"/>
<accession>A0A3N4N5P0</accession>
<evidence type="ECO:0000313" key="7">
    <source>
        <dbReference type="EMBL" id="RPD90508.1"/>
    </source>
</evidence>
<dbReference type="PANTHER" id="PTHR10381">
    <property type="entry name" value="ATP-DEPENDENT CLP PROTEASE PROTEOLYTIC SUBUNIT"/>
    <property type="match status" value="1"/>
</dbReference>
<evidence type="ECO:0000256" key="6">
    <source>
        <dbReference type="RuleBase" id="RU003567"/>
    </source>
</evidence>
<dbReference type="GO" id="GO:0004252">
    <property type="term" value="F:serine-type endopeptidase activity"/>
    <property type="evidence" value="ECO:0007669"/>
    <property type="project" value="InterPro"/>
</dbReference>
<dbReference type="InterPro" id="IPR029045">
    <property type="entry name" value="ClpP/crotonase-like_dom_sf"/>
</dbReference>